<evidence type="ECO:0000313" key="2">
    <source>
        <dbReference type="EMBL" id="GAS83441.1"/>
    </source>
</evidence>
<organism evidence="2 3">
    <name type="scientific">Paenibacillus amylolyticus</name>
    <dbReference type="NCBI Taxonomy" id="1451"/>
    <lineage>
        <taxon>Bacteria</taxon>
        <taxon>Bacillati</taxon>
        <taxon>Bacillota</taxon>
        <taxon>Bacilli</taxon>
        <taxon>Bacillales</taxon>
        <taxon>Paenibacillaceae</taxon>
        <taxon>Paenibacillus</taxon>
    </lineage>
</organism>
<evidence type="ECO:0000313" key="3">
    <source>
        <dbReference type="Proteomes" id="UP000069697"/>
    </source>
</evidence>
<keyword evidence="1" id="KW-0472">Membrane</keyword>
<reference evidence="2 3" key="1">
    <citation type="journal article" date="2016" name="Genome Announc.">
        <title>Draft Genome Sequence of Paenibacillus amylolyticus Heshi-A3, Isolated from Fermented Rice Bran in a Japanese Fermented Seafood Dish.</title>
        <authorList>
            <person name="Akuzawa S."/>
            <person name="Nagaoka J."/>
            <person name="Kanekatsu M."/>
            <person name="Kubota E."/>
            <person name="Ohtake R."/>
            <person name="Suzuki T."/>
            <person name="Kanesaki Y."/>
        </authorList>
    </citation>
    <scope>NUCLEOTIDE SEQUENCE [LARGE SCALE GENOMIC DNA]</scope>
    <source>
        <strain evidence="2 3">Heshi-A3</strain>
    </source>
</reference>
<reference evidence="3" key="2">
    <citation type="submission" date="2016-01" db="EMBL/GenBank/DDBJ databases">
        <title>Draft Genome Sequence of Paenibacillus amylolyticus Heshi-A3 that Was Isolated from Fermented Rice Bran with Aging Salted Mackerel, Which Was Named Heshiko as Traditional Fermented Seafood in Japan.</title>
        <authorList>
            <person name="Akuzawa S."/>
            <person name="Nakagawa J."/>
            <person name="Kanekatsu T."/>
            <person name="Kubota E."/>
            <person name="Ohtake R."/>
            <person name="Suzuki T."/>
            <person name="Kanesaki Y."/>
        </authorList>
    </citation>
    <scope>NUCLEOTIDE SEQUENCE [LARGE SCALE GENOMIC DNA]</scope>
    <source>
        <strain evidence="3">Heshi-A3</strain>
    </source>
</reference>
<accession>A0A100VPH9</accession>
<sequence length="56" mass="6746">MDYIRNYLITFAGNFAFSYYIFEEGTFAQPLMFATFMLLLIMTIDYMKSRNKYTLD</sequence>
<comment type="caution">
    <text evidence="2">The sequence shown here is derived from an EMBL/GenBank/DDBJ whole genome shotgun (WGS) entry which is preliminary data.</text>
</comment>
<name>A0A100VPH9_PAEAM</name>
<gene>
    <name evidence="2" type="ORF">PAHA3_3519</name>
</gene>
<dbReference type="Proteomes" id="UP000069697">
    <property type="component" value="Unassembled WGS sequence"/>
</dbReference>
<protein>
    <submittedName>
        <fullName evidence="2">Uncharacterized protein</fullName>
    </submittedName>
</protein>
<feature type="transmembrane region" description="Helical" evidence="1">
    <location>
        <begin position="28"/>
        <end position="47"/>
    </location>
</feature>
<dbReference type="EMBL" id="BCNV01000001">
    <property type="protein sequence ID" value="GAS83441.1"/>
    <property type="molecule type" value="Genomic_DNA"/>
</dbReference>
<dbReference type="AlphaFoldDB" id="A0A100VPH9"/>
<keyword evidence="1" id="KW-1133">Transmembrane helix</keyword>
<evidence type="ECO:0000256" key="1">
    <source>
        <dbReference type="SAM" id="Phobius"/>
    </source>
</evidence>
<keyword evidence="1" id="KW-0812">Transmembrane</keyword>
<proteinExistence type="predicted"/>